<evidence type="ECO:0000313" key="4">
    <source>
        <dbReference type="Proteomes" id="UP000011518"/>
    </source>
</evidence>
<accession>L9L4W8</accession>
<protein>
    <submittedName>
        <fullName evidence="3">Uncharacterized protein</fullName>
    </submittedName>
</protein>
<keyword evidence="2" id="KW-0812">Transmembrane</keyword>
<sequence length="297" mass="31101">MEKVMMVSVVVMLVMEVMVVVGTVMIVMEKVMMVSVVVMLMMEVMVVVGTVVIVMEKGMMVSVVGLFVLTAALRPSTQSPGPKRGPLHRTAGTAHGGQLYPQRQLRLLGPPGPAAGLAAVHVSIDAIARDTVTRPWIPLLLGAWPSPGELLCPGPTTWSSHPEAGSSDGQAQMWPLPFITSWTPTLVASSWREANATSSLSGEKQTNETKPRGVCEEHGQPGSAALTGRRGVTLPSGLSTTVSSGGLETTSSPHIVLAGYLCNGTACPGCCAEAHEAPESPTEDCEAEALHKFGNPS</sequence>
<evidence type="ECO:0000313" key="3">
    <source>
        <dbReference type="EMBL" id="ELW69794.1"/>
    </source>
</evidence>
<evidence type="ECO:0000256" key="1">
    <source>
        <dbReference type="SAM" id="MobiDB-lite"/>
    </source>
</evidence>
<feature type="compositionally biased region" description="Basic and acidic residues" evidence="1">
    <location>
        <begin position="205"/>
        <end position="219"/>
    </location>
</feature>
<feature type="transmembrane region" description="Helical" evidence="2">
    <location>
        <begin position="6"/>
        <end position="27"/>
    </location>
</feature>
<feature type="region of interest" description="Disordered" evidence="1">
    <location>
        <begin position="193"/>
        <end position="231"/>
    </location>
</feature>
<dbReference type="InParanoid" id="L9L4W8"/>
<gene>
    <name evidence="3" type="ORF">TREES_T100017650</name>
</gene>
<keyword evidence="4" id="KW-1185">Reference proteome</keyword>
<proteinExistence type="predicted"/>
<organism evidence="3 4">
    <name type="scientific">Tupaia chinensis</name>
    <name type="common">Chinese tree shrew</name>
    <name type="synonym">Tupaia belangeri chinensis</name>
    <dbReference type="NCBI Taxonomy" id="246437"/>
    <lineage>
        <taxon>Eukaryota</taxon>
        <taxon>Metazoa</taxon>
        <taxon>Chordata</taxon>
        <taxon>Craniata</taxon>
        <taxon>Vertebrata</taxon>
        <taxon>Euteleostomi</taxon>
        <taxon>Mammalia</taxon>
        <taxon>Eutheria</taxon>
        <taxon>Euarchontoglires</taxon>
        <taxon>Scandentia</taxon>
        <taxon>Tupaiidae</taxon>
        <taxon>Tupaia</taxon>
    </lineage>
</organism>
<keyword evidence="2" id="KW-0472">Membrane</keyword>
<reference evidence="4" key="1">
    <citation type="submission" date="2012-07" db="EMBL/GenBank/DDBJ databases">
        <title>Genome of the Chinese tree shrew, a rising model animal genetically related to primates.</title>
        <authorList>
            <person name="Zhang G."/>
            <person name="Fan Y."/>
            <person name="Yao Y."/>
            <person name="Huang Z."/>
        </authorList>
    </citation>
    <scope>NUCLEOTIDE SEQUENCE [LARGE SCALE GENOMIC DNA]</scope>
</reference>
<feature type="transmembrane region" description="Helical" evidence="2">
    <location>
        <begin position="34"/>
        <end position="53"/>
    </location>
</feature>
<dbReference type="EMBL" id="KB320521">
    <property type="protein sequence ID" value="ELW69794.1"/>
    <property type="molecule type" value="Genomic_DNA"/>
</dbReference>
<reference evidence="4" key="2">
    <citation type="journal article" date="2013" name="Nat. Commun.">
        <title>Genome of the Chinese tree shrew.</title>
        <authorList>
            <person name="Fan Y."/>
            <person name="Huang Z.Y."/>
            <person name="Cao C.C."/>
            <person name="Chen C.S."/>
            <person name="Chen Y.X."/>
            <person name="Fan D.D."/>
            <person name="He J."/>
            <person name="Hou H.L."/>
            <person name="Hu L."/>
            <person name="Hu X.T."/>
            <person name="Jiang X.T."/>
            <person name="Lai R."/>
            <person name="Lang Y.S."/>
            <person name="Liang B."/>
            <person name="Liao S.G."/>
            <person name="Mu D."/>
            <person name="Ma Y.Y."/>
            <person name="Niu Y.Y."/>
            <person name="Sun X.Q."/>
            <person name="Xia J.Q."/>
            <person name="Xiao J."/>
            <person name="Xiong Z.Q."/>
            <person name="Xu L."/>
            <person name="Yang L."/>
            <person name="Zhang Y."/>
            <person name="Zhao W."/>
            <person name="Zhao X.D."/>
            <person name="Zheng Y.T."/>
            <person name="Zhou J.M."/>
            <person name="Zhu Y.B."/>
            <person name="Zhang G.J."/>
            <person name="Wang J."/>
            <person name="Yao Y.G."/>
        </authorList>
    </citation>
    <scope>NUCLEOTIDE SEQUENCE [LARGE SCALE GENOMIC DNA]</scope>
</reference>
<name>L9L4W8_TUPCH</name>
<feature type="compositionally biased region" description="Polar residues" evidence="1">
    <location>
        <begin position="195"/>
        <end position="204"/>
    </location>
</feature>
<dbReference type="Proteomes" id="UP000011518">
    <property type="component" value="Unassembled WGS sequence"/>
</dbReference>
<evidence type="ECO:0000256" key="2">
    <source>
        <dbReference type="SAM" id="Phobius"/>
    </source>
</evidence>
<keyword evidence="2" id="KW-1133">Transmembrane helix</keyword>
<dbReference type="AlphaFoldDB" id="L9L4W8"/>